<proteinExistence type="predicted"/>
<comment type="caution">
    <text evidence="4">The sequence shown here is derived from an EMBL/GenBank/DDBJ whole genome shotgun (WGS) entry which is preliminary data.</text>
</comment>
<keyword evidence="5" id="KW-1185">Reference proteome</keyword>
<feature type="region of interest" description="Disordered" evidence="2">
    <location>
        <begin position="180"/>
        <end position="216"/>
    </location>
</feature>
<dbReference type="PANTHER" id="PTHR24637:SF421">
    <property type="entry name" value="CUTICLE COLLAGEN DPY-2"/>
    <property type="match status" value="1"/>
</dbReference>
<evidence type="ECO:0000313" key="5">
    <source>
        <dbReference type="Proteomes" id="UP000024635"/>
    </source>
</evidence>
<feature type="compositionally biased region" description="Pro residues" evidence="2">
    <location>
        <begin position="201"/>
        <end position="210"/>
    </location>
</feature>
<evidence type="ECO:0000256" key="3">
    <source>
        <dbReference type="SAM" id="Phobius"/>
    </source>
</evidence>
<organism evidence="4 5">
    <name type="scientific">Ancylostoma ceylanicum</name>
    <dbReference type="NCBI Taxonomy" id="53326"/>
    <lineage>
        <taxon>Eukaryota</taxon>
        <taxon>Metazoa</taxon>
        <taxon>Ecdysozoa</taxon>
        <taxon>Nematoda</taxon>
        <taxon>Chromadorea</taxon>
        <taxon>Rhabditida</taxon>
        <taxon>Rhabditina</taxon>
        <taxon>Rhabditomorpha</taxon>
        <taxon>Strongyloidea</taxon>
        <taxon>Ancylostomatidae</taxon>
        <taxon>Ancylostomatinae</taxon>
        <taxon>Ancylostoma</taxon>
    </lineage>
</organism>
<keyword evidence="3" id="KW-1133">Transmembrane helix</keyword>
<feature type="region of interest" description="Disordered" evidence="2">
    <location>
        <begin position="125"/>
        <end position="156"/>
    </location>
</feature>
<feature type="transmembrane region" description="Helical" evidence="3">
    <location>
        <begin position="20"/>
        <end position="42"/>
    </location>
</feature>
<evidence type="ECO:0008006" key="6">
    <source>
        <dbReference type="Google" id="ProtNLM"/>
    </source>
</evidence>
<dbReference type="InterPro" id="IPR008160">
    <property type="entry name" value="Collagen"/>
</dbReference>
<dbReference type="Pfam" id="PF01391">
    <property type="entry name" value="Collagen"/>
    <property type="match status" value="2"/>
</dbReference>
<feature type="region of interest" description="Disordered" evidence="2">
    <location>
        <begin position="256"/>
        <end position="281"/>
    </location>
</feature>
<gene>
    <name evidence="4" type="primary">Acey_s0296.g1687</name>
    <name evidence="4" type="ORF">Y032_0296g1687</name>
</gene>
<accession>A0A016S523</accession>
<name>A0A016S523_9BILA</name>
<dbReference type="EMBL" id="JARK01001632">
    <property type="protein sequence ID" value="EYB85536.1"/>
    <property type="molecule type" value="Genomic_DNA"/>
</dbReference>
<evidence type="ECO:0000256" key="1">
    <source>
        <dbReference type="ARBA" id="ARBA00022737"/>
    </source>
</evidence>
<dbReference type="PANTHER" id="PTHR24637">
    <property type="entry name" value="COLLAGEN"/>
    <property type="match status" value="1"/>
</dbReference>
<sequence length="319" mass="33082">MTGISPSSADMSGRRSGYVILIFVLCQLLAVTVLLSWSMLFFMAKGLRDFERDFTADMKLLTDMTNRVWKNITNPELQSLISSQGSRTKRGSELTLLGSRWSTAAIEQNGCECCPGEMDKWGVNRRCPSGPQGPRGPKGADGEHGNPGQHGATGRHGDELVNYAAQAACILCPSGPPGLPGADGKVGPAGPPGASGRDGNPGPPGQPGPPGETVVKPIPVRGPIGPQGPIGFAGRPGMPGDTPRIAAPGGIGAVGQPGQQGARGAPGIAGPPGAPGAAGRDAEYCTCPKRSEGVEGKQRYSTGGEYYQWIRHYLSKRHL</sequence>
<keyword evidence="1" id="KW-0677">Repeat</keyword>
<feature type="compositionally biased region" description="Low complexity" evidence="2">
    <location>
        <begin position="256"/>
        <end position="268"/>
    </location>
</feature>
<dbReference type="Gene3D" id="1.20.5.320">
    <property type="entry name" value="6-Phosphogluconate Dehydrogenase, domain 3"/>
    <property type="match status" value="1"/>
</dbReference>
<evidence type="ECO:0000313" key="4">
    <source>
        <dbReference type="EMBL" id="EYB85536.1"/>
    </source>
</evidence>
<evidence type="ECO:0000256" key="2">
    <source>
        <dbReference type="SAM" id="MobiDB-lite"/>
    </source>
</evidence>
<keyword evidence="3" id="KW-0812">Transmembrane</keyword>
<reference evidence="5" key="1">
    <citation type="journal article" date="2015" name="Nat. Genet.">
        <title>The genome and transcriptome of the zoonotic hookworm Ancylostoma ceylanicum identify infection-specific gene families.</title>
        <authorList>
            <person name="Schwarz E.M."/>
            <person name="Hu Y."/>
            <person name="Antoshechkin I."/>
            <person name="Miller M.M."/>
            <person name="Sternberg P.W."/>
            <person name="Aroian R.V."/>
        </authorList>
    </citation>
    <scope>NUCLEOTIDE SEQUENCE</scope>
    <source>
        <strain evidence="5">HY135</strain>
    </source>
</reference>
<protein>
    <recommendedName>
        <fullName evidence="6">Nematode cuticle collagen N-terminal domain-containing protein</fullName>
    </recommendedName>
</protein>
<dbReference type="Proteomes" id="UP000024635">
    <property type="component" value="Unassembled WGS sequence"/>
</dbReference>
<dbReference type="AlphaFoldDB" id="A0A016S523"/>
<dbReference type="OrthoDB" id="10459867at2759"/>
<dbReference type="STRING" id="53326.A0A016S523"/>
<keyword evidence="3" id="KW-0472">Membrane</keyword>